<evidence type="ECO:0000313" key="9">
    <source>
        <dbReference type="EMBL" id="SNR40610.1"/>
    </source>
</evidence>
<keyword evidence="3 6" id="KW-0732">Signal</keyword>
<dbReference type="InterPro" id="IPR012944">
    <property type="entry name" value="SusD_RagB_dom"/>
</dbReference>
<gene>
    <name evidence="9" type="ORF">SAMN06269173_102158</name>
</gene>
<organism evidence="9 10">
    <name type="scientific">Hymenobacter mucosus</name>
    <dbReference type="NCBI Taxonomy" id="1411120"/>
    <lineage>
        <taxon>Bacteria</taxon>
        <taxon>Pseudomonadati</taxon>
        <taxon>Bacteroidota</taxon>
        <taxon>Cytophagia</taxon>
        <taxon>Cytophagales</taxon>
        <taxon>Hymenobacteraceae</taxon>
        <taxon>Hymenobacter</taxon>
    </lineage>
</organism>
<feature type="signal peptide" evidence="6">
    <location>
        <begin position="1"/>
        <end position="20"/>
    </location>
</feature>
<dbReference type="InterPro" id="IPR011990">
    <property type="entry name" value="TPR-like_helical_dom_sf"/>
</dbReference>
<dbReference type="PROSITE" id="PS51257">
    <property type="entry name" value="PROKAR_LIPOPROTEIN"/>
    <property type="match status" value="1"/>
</dbReference>
<evidence type="ECO:0000259" key="7">
    <source>
        <dbReference type="Pfam" id="PF07980"/>
    </source>
</evidence>
<dbReference type="AlphaFoldDB" id="A0A238W228"/>
<name>A0A238W228_9BACT</name>
<dbReference type="GO" id="GO:0009279">
    <property type="term" value="C:cell outer membrane"/>
    <property type="evidence" value="ECO:0007669"/>
    <property type="project" value="UniProtKB-SubCell"/>
</dbReference>
<keyword evidence="4" id="KW-0472">Membrane</keyword>
<evidence type="ECO:0000256" key="5">
    <source>
        <dbReference type="ARBA" id="ARBA00023237"/>
    </source>
</evidence>
<accession>A0A238W228</accession>
<protein>
    <submittedName>
        <fullName evidence="9">SusD family protein</fullName>
    </submittedName>
</protein>
<feature type="domain" description="RagB/SusD" evidence="7">
    <location>
        <begin position="348"/>
        <end position="463"/>
    </location>
</feature>
<feature type="chain" id="PRO_5012037175" evidence="6">
    <location>
        <begin position="21"/>
        <end position="463"/>
    </location>
</feature>
<dbReference type="Pfam" id="PF07980">
    <property type="entry name" value="SusD_RagB"/>
    <property type="match status" value="1"/>
</dbReference>
<dbReference type="Pfam" id="PF14322">
    <property type="entry name" value="SusD-like_3"/>
    <property type="match status" value="1"/>
</dbReference>
<comment type="subcellular location">
    <subcellularLocation>
        <location evidence="1">Cell outer membrane</location>
    </subcellularLocation>
</comment>
<dbReference type="InterPro" id="IPR033985">
    <property type="entry name" value="SusD-like_N"/>
</dbReference>
<dbReference type="RefSeq" id="WP_089331853.1">
    <property type="nucleotide sequence ID" value="NZ_FZNS01000002.1"/>
</dbReference>
<dbReference type="SUPFAM" id="SSF48452">
    <property type="entry name" value="TPR-like"/>
    <property type="match status" value="1"/>
</dbReference>
<evidence type="ECO:0000256" key="2">
    <source>
        <dbReference type="ARBA" id="ARBA00006275"/>
    </source>
</evidence>
<keyword evidence="5" id="KW-0998">Cell outer membrane</keyword>
<keyword evidence="10" id="KW-1185">Reference proteome</keyword>
<evidence type="ECO:0000313" key="10">
    <source>
        <dbReference type="Proteomes" id="UP000198310"/>
    </source>
</evidence>
<reference evidence="10" key="1">
    <citation type="submission" date="2017-06" db="EMBL/GenBank/DDBJ databases">
        <authorList>
            <person name="Varghese N."/>
            <person name="Submissions S."/>
        </authorList>
    </citation>
    <scope>NUCLEOTIDE SEQUENCE [LARGE SCALE GENOMIC DNA]</scope>
    <source>
        <strain evidence="10">DSM 28041</strain>
    </source>
</reference>
<evidence type="ECO:0000256" key="3">
    <source>
        <dbReference type="ARBA" id="ARBA00022729"/>
    </source>
</evidence>
<dbReference type="Gene3D" id="1.25.40.390">
    <property type="match status" value="1"/>
</dbReference>
<dbReference type="CDD" id="cd08977">
    <property type="entry name" value="SusD"/>
    <property type="match status" value="1"/>
</dbReference>
<comment type="similarity">
    <text evidence="2">Belongs to the SusD family.</text>
</comment>
<evidence type="ECO:0000256" key="6">
    <source>
        <dbReference type="SAM" id="SignalP"/>
    </source>
</evidence>
<dbReference type="EMBL" id="FZNS01000002">
    <property type="protein sequence ID" value="SNR40610.1"/>
    <property type="molecule type" value="Genomic_DNA"/>
</dbReference>
<feature type="domain" description="SusD-like N-terminal" evidence="8">
    <location>
        <begin position="37"/>
        <end position="236"/>
    </location>
</feature>
<evidence type="ECO:0000256" key="1">
    <source>
        <dbReference type="ARBA" id="ARBA00004442"/>
    </source>
</evidence>
<sequence length="463" mass="50939">MKKILFGLITACLLTGTFTACNSKLDVEPTDSIDASTALTTSADVEAALIGCYAGIQNAEAYGGYIQLMSDLLADNGDISFVGTFIPPNQIVRKQILRDNGFVEAIWVNAYNVINRTNTVLSNLDKLDTPAKQARVEGEAKFIRSLLYFDLVRLYARAWNDGNPTTNPGVPLVLTPTTVITAESQVSRNTVAQVYEQVLTDLTTAEARLITANPTNNNGFFANRYAVAALLSRVYLQQGRFAESAAAATRVISSGRYTLVPEYADEFSSPNDLLANSTEDIFAVQVSSQSGVNELNTFYSVNRRGDVNINEQLINLFEPGDERLDLFLIDPTGGDPTYSGKYDVLYGNIKLFRLAEMYLNRAESNFRAGTTTGARPLDDINIIRSRAGLNPLTTLSIEDILKERRLELALEGFRLGDLKRNQESTVDLSSTPVVLPYNSPRLIFPIPLREINANPNLVQNEGY</sequence>
<evidence type="ECO:0000259" key="8">
    <source>
        <dbReference type="Pfam" id="PF14322"/>
    </source>
</evidence>
<dbReference type="Proteomes" id="UP000198310">
    <property type="component" value="Unassembled WGS sequence"/>
</dbReference>
<evidence type="ECO:0000256" key="4">
    <source>
        <dbReference type="ARBA" id="ARBA00023136"/>
    </source>
</evidence>
<proteinExistence type="inferred from homology"/>